<dbReference type="Proteomes" id="UP000887565">
    <property type="component" value="Unplaced"/>
</dbReference>
<proteinExistence type="predicted"/>
<evidence type="ECO:0000313" key="2">
    <source>
        <dbReference type="Proteomes" id="UP000887565"/>
    </source>
</evidence>
<feature type="region of interest" description="Disordered" evidence="1">
    <location>
        <begin position="1"/>
        <end position="57"/>
    </location>
</feature>
<reference evidence="3" key="1">
    <citation type="submission" date="2022-11" db="UniProtKB">
        <authorList>
            <consortium name="WormBaseParasite"/>
        </authorList>
    </citation>
    <scope>IDENTIFICATION</scope>
</reference>
<feature type="region of interest" description="Disordered" evidence="1">
    <location>
        <begin position="172"/>
        <end position="200"/>
    </location>
</feature>
<name>A0A915JWE3_ROMCU</name>
<feature type="compositionally biased region" description="Basic and acidic residues" evidence="1">
    <location>
        <begin position="1"/>
        <end position="27"/>
    </location>
</feature>
<protein>
    <submittedName>
        <fullName evidence="3">Uncharacterized protein</fullName>
    </submittedName>
</protein>
<dbReference type="WBParaSite" id="nRc.2.0.1.t30052-RA">
    <property type="protein sequence ID" value="nRc.2.0.1.t30052-RA"/>
    <property type="gene ID" value="nRc.2.0.1.g30052"/>
</dbReference>
<feature type="compositionally biased region" description="Polar residues" evidence="1">
    <location>
        <begin position="87"/>
        <end position="100"/>
    </location>
</feature>
<keyword evidence="2" id="KW-1185">Reference proteome</keyword>
<evidence type="ECO:0000313" key="3">
    <source>
        <dbReference type="WBParaSite" id="nRc.2.0.1.t30052-RA"/>
    </source>
</evidence>
<accession>A0A915JWE3</accession>
<organism evidence="2 3">
    <name type="scientific">Romanomermis culicivorax</name>
    <name type="common">Nematode worm</name>
    <dbReference type="NCBI Taxonomy" id="13658"/>
    <lineage>
        <taxon>Eukaryota</taxon>
        <taxon>Metazoa</taxon>
        <taxon>Ecdysozoa</taxon>
        <taxon>Nematoda</taxon>
        <taxon>Enoplea</taxon>
        <taxon>Dorylaimia</taxon>
        <taxon>Mermithida</taxon>
        <taxon>Mermithoidea</taxon>
        <taxon>Mermithidae</taxon>
        <taxon>Romanomermis</taxon>
    </lineage>
</organism>
<dbReference type="AlphaFoldDB" id="A0A915JWE3"/>
<feature type="region of interest" description="Disordered" evidence="1">
    <location>
        <begin position="72"/>
        <end position="102"/>
    </location>
</feature>
<feature type="compositionally biased region" description="Polar residues" evidence="1">
    <location>
        <begin position="32"/>
        <end position="48"/>
    </location>
</feature>
<sequence length="200" mass="21244">MKKGEQSKNKHDSVKGRKKEKQEKESNESSSRSATQQVLQSSTTAPPSNSVPPLVSGQISNAATANNAGMLAMSQVPPPQDAAQQATNPNIDGTNSTDSFINLDPRLASTTTLASTHNHCSSIAITTAHEEPFRTNSKLNKCVQGEIQEQAQVTNAHFATVVEQMRQLISTTTTATTVGNNPPTSRPPPGDLTISRRGAV</sequence>
<evidence type="ECO:0000256" key="1">
    <source>
        <dbReference type="SAM" id="MobiDB-lite"/>
    </source>
</evidence>